<comment type="caution">
    <text evidence="7">The sequence shown here is derived from an EMBL/GenBank/DDBJ whole genome shotgun (WGS) entry which is preliminary data.</text>
</comment>
<dbReference type="Pfam" id="PF03606">
    <property type="entry name" value="DcuC"/>
    <property type="match status" value="1"/>
</dbReference>
<protein>
    <submittedName>
        <fullName evidence="7">Ion transporter superfamily protein YfcC</fullName>
    </submittedName>
</protein>
<feature type="transmembrane region" description="Helical" evidence="6">
    <location>
        <begin position="146"/>
        <end position="172"/>
    </location>
</feature>
<proteinExistence type="predicted"/>
<evidence type="ECO:0000256" key="1">
    <source>
        <dbReference type="ARBA" id="ARBA00004651"/>
    </source>
</evidence>
<dbReference type="EMBL" id="JAUSTO010000001">
    <property type="protein sequence ID" value="MDQ0151505.1"/>
    <property type="molecule type" value="Genomic_DNA"/>
</dbReference>
<keyword evidence="4 6" id="KW-1133">Transmembrane helix</keyword>
<dbReference type="PANTHER" id="PTHR43652">
    <property type="entry name" value="BASIC AMINO ACID ANTIPORTER YFCC-RELATED"/>
    <property type="match status" value="1"/>
</dbReference>
<feature type="transmembrane region" description="Helical" evidence="6">
    <location>
        <begin position="85"/>
        <end position="108"/>
    </location>
</feature>
<feature type="transmembrane region" description="Helical" evidence="6">
    <location>
        <begin position="288"/>
        <end position="307"/>
    </location>
</feature>
<dbReference type="InterPro" id="IPR018385">
    <property type="entry name" value="C4_dicarb_anaerob_car-like"/>
</dbReference>
<reference evidence="7" key="1">
    <citation type="submission" date="2023-07" db="EMBL/GenBank/DDBJ databases">
        <title>Genomic Encyclopedia of Type Strains, Phase IV (KMG-IV): sequencing the most valuable type-strain genomes for metagenomic binning, comparative biology and taxonomic classification.</title>
        <authorList>
            <person name="Goeker M."/>
        </authorList>
    </citation>
    <scope>NUCLEOTIDE SEQUENCE</scope>
    <source>
        <strain evidence="7">DSM 19659</strain>
    </source>
</reference>
<evidence type="ECO:0000256" key="3">
    <source>
        <dbReference type="ARBA" id="ARBA00022692"/>
    </source>
</evidence>
<dbReference type="InterPro" id="IPR051679">
    <property type="entry name" value="DASS-Related_Transporters"/>
</dbReference>
<keyword evidence="3 6" id="KW-0812">Transmembrane</keyword>
<feature type="transmembrane region" description="Helical" evidence="6">
    <location>
        <begin position="203"/>
        <end position="224"/>
    </location>
</feature>
<dbReference type="Proteomes" id="UP001241537">
    <property type="component" value="Unassembled WGS sequence"/>
</dbReference>
<dbReference type="PANTHER" id="PTHR43652:SF2">
    <property type="entry name" value="BASIC AMINO ACID ANTIPORTER YFCC-RELATED"/>
    <property type="match status" value="1"/>
</dbReference>
<feature type="transmembrane region" description="Helical" evidence="6">
    <location>
        <begin position="16"/>
        <end position="34"/>
    </location>
</feature>
<evidence type="ECO:0000256" key="5">
    <source>
        <dbReference type="ARBA" id="ARBA00023136"/>
    </source>
</evidence>
<evidence type="ECO:0000256" key="4">
    <source>
        <dbReference type="ARBA" id="ARBA00022989"/>
    </source>
</evidence>
<organism evidence="7 8">
    <name type="scientific">Moryella indoligenes</name>
    <dbReference type="NCBI Taxonomy" id="371674"/>
    <lineage>
        <taxon>Bacteria</taxon>
        <taxon>Bacillati</taxon>
        <taxon>Bacillota</taxon>
        <taxon>Clostridia</taxon>
        <taxon>Lachnospirales</taxon>
        <taxon>Lachnospiraceae</taxon>
        <taxon>Moryella</taxon>
    </lineage>
</organism>
<keyword evidence="2" id="KW-1003">Cell membrane</keyword>
<gene>
    <name evidence="7" type="ORF">J2S20_000179</name>
</gene>
<evidence type="ECO:0000256" key="2">
    <source>
        <dbReference type="ARBA" id="ARBA00022475"/>
    </source>
</evidence>
<keyword evidence="5 6" id="KW-0472">Membrane</keyword>
<sequence>MTATASKKKNLKLPHIYVLLFGITVLCTILTWILPAGSFDRTLNEAGREIVVAGTFHLTDPSPVGPFEMFKCIYEGLCDAAGVTMFVFVAYAFIGLIISTGAFDGLIAGLLRTFKGKSKAIIIPIFITLIGFASSTIGVFEETFPFIPIFVGISIAMGYDAIVGLAIVALAAAIGYSGAFMNPFTVGTAQSIADLPIMSGAGFRIFCHICMIIVASVYTVRYALKIEKDPTKSLVYGETNEFAISEEEVQNHPFGIREKLVLATLLAGILLLIYGTKTFGWYFTELSALFIIMGLVSAIIMGWSSNVIAGKLSKSFSDIAEACLMIGIARGVLIVLQHGNIIDTVVYGLSLPLVHLPSLVSAECMLLVQTLINFLMPSGSGQAVVSMPIMAPLSDIIHVQRQIAVLCFQYGDGLSNVLWPTALTPVVTGIAGVKLEKWWKWFIPLFLMLLATQMVTIAIAVLIGWS</sequence>
<evidence type="ECO:0000313" key="8">
    <source>
        <dbReference type="Proteomes" id="UP001241537"/>
    </source>
</evidence>
<comment type="subcellular location">
    <subcellularLocation>
        <location evidence="1">Cell membrane</location>
        <topology evidence="1">Multi-pass membrane protein</topology>
    </subcellularLocation>
</comment>
<feature type="transmembrane region" description="Helical" evidence="6">
    <location>
        <begin position="120"/>
        <end position="140"/>
    </location>
</feature>
<dbReference type="GO" id="GO:0005886">
    <property type="term" value="C:plasma membrane"/>
    <property type="evidence" value="ECO:0007669"/>
    <property type="project" value="UniProtKB-SubCell"/>
</dbReference>
<name>A0AAE3V908_9FIRM</name>
<evidence type="ECO:0000313" key="7">
    <source>
        <dbReference type="EMBL" id="MDQ0151505.1"/>
    </source>
</evidence>
<dbReference type="AlphaFoldDB" id="A0AAE3V908"/>
<keyword evidence="8" id="KW-1185">Reference proteome</keyword>
<evidence type="ECO:0000256" key="6">
    <source>
        <dbReference type="SAM" id="Phobius"/>
    </source>
</evidence>
<accession>A0AAE3V908</accession>
<feature type="transmembrane region" description="Helical" evidence="6">
    <location>
        <begin position="441"/>
        <end position="465"/>
    </location>
</feature>
<feature type="transmembrane region" description="Helical" evidence="6">
    <location>
        <begin position="260"/>
        <end position="282"/>
    </location>
</feature>